<gene>
    <name evidence="4" type="ORF">UR92_C0031G0003</name>
</gene>
<evidence type="ECO:0000256" key="3">
    <source>
        <dbReference type="ARBA" id="ARBA00022840"/>
    </source>
</evidence>
<dbReference type="AlphaFoldDB" id="A0A0G0D026"/>
<organism evidence="4 5">
    <name type="scientific">Candidatus Nomurabacteria bacterium GW2011_GWA2_35_80</name>
    <dbReference type="NCBI Taxonomy" id="1618733"/>
    <lineage>
        <taxon>Bacteria</taxon>
        <taxon>Candidatus Nomuraibacteriota</taxon>
    </lineage>
</organism>
<proteinExistence type="inferred from homology"/>
<dbReference type="Gene3D" id="3.30.420.40">
    <property type="match status" value="1"/>
</dbReference>
<dbReference type="InterPro" id="IPR013126">
    <property type="entry name" value="Hsp_70_fam"/>
</dbReference>
<dbReference type="GO" id="GO:0140662">
    <property type="term" value="F:ATP-dependent protein folding chaperone"/>
    <property type="evidence" value="ECO:0007669"/>
    <property type="project" value="InterPro"/>
</dbReference>
<evidence type="ECO:0000256" key="1">
    <source>
        <dbReference type="ARBA" id="ARBA00007381"/>
    </source>
</evidence>
<sequence>MSKIIGIDLGTTNSAVALIEGGVPKIIENVEGNRTTPSAF</sequence>
<name>A0A0G0D026_9BACT</name>
<comment type="caution">
    <text evidence="4">The sequence shown here is derived from an EMBL/GenBank/DDBJ whole genome shotgun (WGS) entry which is preliminary data.</text>
</comment>
<keyword evidence="2" id="KW-0547">Nucleotide-binding</keyword>
<accession>A0A0G0D026</accession>
<evidence type="ECO:0000313" key="5">
    <source>
        <dbReference type="Proteomes" id="UP000034683"/>
    </source>
</evidence>
<dbReference type="EMBL" id="LBRA01000031">
    <property type="protein sequence ID" value="KKP87609.1"/>
    <property type="molecule type" value="Genomic_DNA"/>
</dbReference>
<dbReference type="PRINTS" id="PR00301">
    <property type="entry name" value="HEATSHOCK70"/>
</dbReference>
<dbReference type="Proteomes" id="UP000034683">
    <property type="component" value="Unassembled WGS sequence"/>
</dbReference>
<protein>
    <submittedName>
        <fullName evidence="4">Chaperone protein DnaK</fullName>
    </submittedName>
</protein>
<dbReference type="SUPFAM" id="SSF53067">
    <property type="entry name" value="Actin-like ATPase domain"/>
    <property type="match status" value="1"/>
</dbReference>
<comment type="similarity">
    <text evidence="1">Belongs to the heat shock protein 70 family.</text>
</comment>
<dbReference type="GO" id="GO:0005524">
    <property type="term" value="F:ATP binding"/>
    <property type="evidence" value="ECO:0007669"/>
    <property type="project" value="UniProtKB-KW"/>
</dbReference>
<dbReference type="InterPro" id="IPR043129">
    <property type="entry name" value="ATPase_NBD"/>
</dbReference>
<keyword evidence="3" id="KW-0067">ATP-binding</keyword>
<dbReference type="PATRIC" id="fig|1618733.3.peg.483"/>
<dbReference type="PROSITE" id="PS00297">
    <property type="entry name" value="HSP70_1"/>
    <property type="match status" value="1"/>
</dbReference>
<dbReference type="InterPro" id="IPR018181">
    <property type="entry name" value="Heat_shock_70_CS"/>
</dbReference>
<reference evidence="4 5" key="1">
    <citation type="journal article" date="2015" name="Nature">
        <title>rRNA introns, odd ribosomes, and small enigmatic genomes across a large radiation of phyla.</title>
        <authorList>
            <person name="Brown C.T."/>
            <person name="Hug L.A."/>
            <person name="Thomas B.C."/>
            <person name="Sharon I."/>
            <person name="Castelle C.J."/>
            <person name="Singh A."/>
            <person name="Wilkins M.J."/>
            <person name="Williams K.H."/>
            <person name="Banfield J.F."/>
        </authorList>
    </citation>
    <scope>NUCLEOTIDE SEQUENCE [LARGE SCALE GENOMIC DNA]</scope>
</reference>
<evidence type="ECO:0000256" key="2">
    <source>
        <dbReference type="ARBA" id="ARBA00022741"/>
    </source>
</evidence>
<dbReference type="Pfam" id="PF00012">
    <property type="entry name" value="HSP70"/>
    <property type="match status" value="1"/>
</dbReference>
<evidence type="ECO:0000313" key="4">
    <source>
        <dbReference type="EMBL" id="KKP87609.1"/>
    </source>
</evidence>
<dbReference type="FunFam" id="3.30.420.40:FF:000028">
    <property type="entry name" value="heat shock 70 kDa protein-like"/>
    <property type="match status" value="1"/>
</dbReference>